<organism evidence="1 2">
    <name type="scientific">Bradyrhizobium diazoefficiens SEMIA 5080</name>
    <dbReference type="NCBI Taxonomy" id="754504"/>
    <lineage>
        <taxon>Bacteria</taxon>
        <taxon>Pseudomonadati</taxon>
        <taxon>Pseudomonadota</taxon>
        <taxon>Alphaproteobacteria</taxon>
        <taxon>Hyphomicrobiales</taxon>
        <taxon>Nitrobacteraceae</taxon>
        <taxon>Bradyrhizobium</taxon>
    </lineage>
</organism>
<name>A0A837CDA2_9BRAD</name>
<dbReference type="AlphaFoldDB" id="A0A837CDA2"/>
<reference evidence="1 2" key="1">
    <citation type="journal article" date="2014" name="BMC Genomics">
        <title>Comparative genomics of Bradyrhizobium japonicum CPAC 15 and Bradyrhizobium diazoefficiens CPAC 7: elite model strains for understanding symbiotic performance with soybean.</title>
        <authorList>
            <person name="Siqueira A.F."/>
            <person name="Ormeno-Orrillo E."/>
            <person name="Souza R.C."/>
            <person name="Rodrigues E.P."/>
            <person name="Almeida L.G."/>
            <person name="Barcellos F.G."/>
            <person name="Batista J.S."/>
            <person name="Nakatami A.S."/>
            <person name="Martinez-Romero E."/>
            <person name="Vasconcelos A.T."/>
            <person name="Hungria M."/>
        </authorList>
    </citation>
    <scope>NUCLEOTIDE SEQUENCE [LARGE SCALE GENOMIC DNA]</scope>
    <source>
        <strain evidence="1 2">SEMIA 5080</strain>
    </source>
</reference>
<dbReference type="Proteomes" id="UP000024900">
    <property type="component" value="Unassembled WGS sequence"/>
</dbReference>
<sequence>MMMIDEELALLRAHRNNIGRYQRLLKTELTEVERRFIERRLSEERSAIEKLAASAFPLTLRAPKRTIGKATLLMTQADTAN</sequence>
<evidence type="ECO:0000313" key="2">
    <source>
        <dbReference type="Proteomes" id="UP000024900"/>
    </source>
</evidence>
<protein>
    <submittedName>
        <fullName evidence="1">Uncharacterized protein</fullName>
    </submittedName>
</protein>
<evidence type="ECO:0000313" key="1">
    <source>
        <dbReference type="EMBL" id="KGJ66978.1"/>
    </source>
</evidence>
<comment type="caution">
    <text evidence="1">The sequence shown here is derived from an EMBL/GenBank/DDBJ whole genome shotgun (WGS) entry which is preliminary data.</text>
</comment>
<dbReference type="EMBL" id="ADOU02000005">
    <property type="protein sequence ID" value="KGJ66978.1"/>
    <property type="molecule type" value="Genomic_DNA"/>
</dbReference>
<proteinExistence type="predicted"/>
<gene>
    <name evidence="1" type="ORF">BJA5080_03597</name>
</gene>
<accession>A0A837CDA2</accession>